<dbReference type="PRINTS" id="PR00111">
    <property type="entry name" value="ABHYDROLASE"/>
</dbReference>
<keyword evidence="3" id="KW-1185">Reference proteome</keyword>
<dbReference type="Proteomes" id="UP001267290">
    <property type="component" value="Unassembled WGS sequence"/>
</dbReference>
<dbReference type="Gene3D" id="3.40.50.1820">
    <property type="entry name" value="alpha/beta hydrolase"/>
    <property type="match status" value="1"/>
</dbReference>
<dbReference type="PRINTS" id="PR00412">
    <property type="entry name" value="EPOXHYDRLASE"/>
</dbReference>
<sequence>MKKHVNGTELFVQDQGQGAAVILLHGFPLDHRMWQAQVESLSSHYRVIAPDFRGMGQSSIPVSPMSLTNYAQDILALMDELGIEKATLGGFSMGGYVAFALLRLAPERFSGLILANTRPEPDGQEGRKNRMNMAVSLYDKGAAAARDAMLPKLVTATTLQEQPQLVDSLKLIMDSMPAEGLVHASIAMAFRDDSVPLLSTISVPTLVIAGEQDAIAPPDVMKSMADHIQGASYHVIPAASHLTPMEKPDVFNALLLNFLKGIKA</sequence>
<dbReference type="PANTHER" id="PTHR43798">
    <property type="entry name" value="MONOACYLGLYCEROL LIPASE"/>
    <property type="match status" value="1"/>
</dbReference>
<proteinExistence type="predicted"/>
<accession>A0ABU1P395</accession>
<name>A0ABU1P395_9BACL</name>
<feature type="domain" description="AB hydrolase-1" evidence="1">
    <location>
        <begin position="20"/>
        <end position="248"/>
    </location>
</feature>
<dbReference type="InterPro" id="IPR000073">
    <property type="entry name" value="AB_hydrolase_1"/>
</dbReference>
<evidence type="ECO:0000259" key="1">
    <source>
        <dbReference type="Pfam" id="PF00561"/>
    </source>
</evidence>
<dbReference type="Pfam" id="PF00561">
    <property type="entry name" value="Abhydrolase_1"/>
    <property type="match status" value="1"/>
</dbReference>
<organism evidence="2 3">
    <name type="scientific">Paenibacillus qinlingensis</name>
    <dbReference type="NCBI Taxonomy" id="1837343"/>
    <lineage>
        <taxon>Bacteria</taxon>
        <taxon>Bacillati</taxon>
        <taxon>Bacillota</taxon>
        <taxon>Bacilli</taxon>
        <taxon>Bacillales</taxon>
        <taxon>Paenibacillaceae</taxon>
        <taxon>Paenibacillus</taxon>
    </lineage>
</organism>
<dbReference type="RefSeq" id="WP_310501637.1">
    <property type="nucleotide sequence ID" value="NZ_JAVDSB010000014.1"/>
</dbReference>
<dbReference type="InterPro" id="IPR050266">
    <property type="entry name" value="AB_hydrolase_sf"/>
</dbReference>
<dbReference type="EMBL" id="JAVDSB010000014">
    <property type="protein sequence ID" value="MDR6554198.1"/>
    <property type="molecule type" value="Genomic_DNA"/>
</dbReference>
<dbReference type="InterPro" id="IPR029058">
    <property type="entry name" value="AB_hydrolase_fold"/>
</dbReference>
<dbReference type="InterPro" id="IPR000639">
    <property type="entry name" value="Epox_hydrolase-like"/>
</dbReference>
<comment type="caution">
    <text evidence="2">The sequence shown here is derived from an EMBL/GenBank/DDBJ whole genome shotgun (WGS) entry which is preliminary data.</text>
</comment>
<protein>
    <submittedName>
        <fullName evidence="2">Pimeloyl-ACP methyl ester carboxylesterase</fullName>
    </submittedName>
</protein>
<gene>
    <name evidence="2" type="ORF">J2736_005413</name>
</gene>
<reference evidence="2 3" key="1">
    <citation type="submission" date="2023-07" db="EMBL/GenBank/DDBJ databases">
        <title>Sorghum-associated microbial communities from plants grown in Nebraska, USA.</title>
        <authorList>
            <person name="Schachtman D."/>
        </authorList>
    </citation>
    <scope>NUCLEOTIDE SEQUENCE [LARGE SCALE GENOMIC DNA]</scope>
    <source>
        <strain evidence="2 3">CC258</strain>
    </source>
</reference>
<evidence type="ECO:0000313" key="3">
    <source>
        <dbReference type="Proteomes" id="UP001267290"/>
    </source>
</evidence>
<evidence type="ECO:0000313" key="2">
    <source>
        <dbReference type="EMBL" id="MDR6554198.1"/>
    </source>
</evidence>
<dbReference type="SUPFAM" id="SSF53474">
    <property type="entry name" value="alpha/beta-Hydrolases"/>
    <property type="match status" value="1"/>
</dbReference>